<name>A0A017TGK5_9BACT</name>
<reference evidence="1 2" key="1">
    <citation type="submission" date="2013-05" db="EMBL/GenBank/DDBJ databases">
        <title>Genome assembly of Chondromyces apiculatus DSM 436.</title>
        <authorList>
            <person name="Sharma G."/>
            <person name="Khatri I."/>
            <person name="Kaur C."/>
            <person name="Mayilraj S."/>
            <person name="Subramanian S."/>
        </authorList>
    </citation>
    <scope>NUCLEOTIDE SEQUENCE [LARGE SCALE GENOMIC DNA]</scope>
    <source>
        <strain evidence="1 2">DSM 436</strain>
    </source>
</reference>
<proteinExistence type="predicted"/>
<sequence>MVFWRQPSFSRECSMKSPPLLESEREALEAFRDEIDRRIASRP</sequence>
<evidence type="ECO:0000313" key="1">
    <source>
        <dbReference type="EMBL" id="EYF07731.1"/>
    </source>
</evidence>
<dbReference type="EMBL" id="ASRX01000008">
    <property type="protein sequence ID" value="EYF07731.1"/>
    <property type="molecule type" value="Genomic_DNA"/>
</dbReference>
<dbReference type="AlphaFoldDB" id="A0A017TGK5"/>
<organism evidence="1 2">
    <name type="scientific">Chondromyces apiculatus DSM 436</name>
    <dbReference type="NCBI Taxonomy" id="1192034"/>
    <lineage>
        <taxon>Bacteria</taxon>
        <taxon>Pseudomonadati</taxon>
        <taxon>Myxococcota</taxon>
        <taxon>Polyangia</taxon>
        <taxon>Polyangiales</taxon>
        <taxon>Polyangiaceae</taxon>
        <taxon>Chondromyces</taxon>
    </lineage>
</organism>
<keyword evidence="2" id="KW-1185">Reference proteome</keyword>
<accession>A0A017TGK5</accession>
<dbReference type="Proteomes" id="UP000019678">
    <property type="component" value="Unassembled WGS sequence"/>
</dbReference>
<protein>
    <submittedName>
        <fullName evidence="1">Uncharacterized protein</fullName>
    </submittedName>
</protein>
<evidence type="ECO:0000313" key="2">
    <source>
        <dbReference type="Proteomes" id="UP000019678"/>
    </source>
</evidence>
<comment type="caution">
    <text evidence="1">The sequence shown here is derived from an EMBL/GenBank/DDBJ whole genome shotgun (WGS) entry which is preliminary data.</text>
</comment>
<gene>
    <name evidence="1" type="ORF">CAP_8232</name>
</gene>